<dbReference type="EMBL" id="JACHCC010000001">
    <property type="protein sequence ID" value="MBB6498328.1"/>
    <property type="molecule type" value="Genomic_DNA"/>
</dbReference>
<reference evidence="10 11" key="1">
    <citation type="submission" date="2020-08" db="EMBL/GenBank/DDBJ databases">
        <title>Genomic Encyclopedia of Type Strains, Phase IV (KMG-V): Genome sequencing to study the core and pangenomes of soil and plant-associated prokaryotes.</title>
        <authorList>
            <person name="Whitman W."/>
        </authorList>
    </citation>
    <scope>NUCLEOTIDE SEQUENCE [LARGE SCALE GENOMIC DNA]</scope>
    <source>
        <strain evidence="10 11">M2T3</strain>
    </source>
</reference>
<evidence type="ECO:0000313" key="11">
    <source>
        <dbReference type="Proteomes" id="UP000521017"/>
    </source>
</evidence>
<keyword evidence="5 10" id="KW-0223">Dioxygenase</keyword>
<dbReference type="Pfam" id="PF06155">
    <property type="entry name" value="GBBH-like_N"/>
    <property type="match status" value="1"/>
</dbReference>
<evidence type="ECO:0000256" key="2">
    <source>
        <dbReference type="ARBA" id="ARBA00001961"/>
    </source>
</evidence>
<comment type="caution">
    <text evidence="10">The sequence shown here is derived from an EMBL/GenBank/DDBJ whole genome shotgun (WGS) entry which is preliminary data.</text>
</comment>
<dbReference type="RefSeq" id="WP_184622317.1">
    <property type="nucleotide sequence ID" value="NZ_JACHCC010000001.1"/>
</dbReference>
<dbReference type="FunFam" id="3.30.2020.30:FF:000002">
    <property type="entry name" value="Putative gamma-butyrobetaine dioxygenase"/>
    <property type="match status" value="1"/>
</dbReference>
<dbReference type="InterPro" id="IPR010376">
    <property type="entry name" value="GBBH-like_N"/>
</dbReference>
<dbReference type="InterPro" id="IPR042098">
    <property type="entry name" value="TauD-like_sf"/>
</dbReference>
<dbReference type="CDD" id="cd00250">
    <property type="entry name" value="CAS_like"/>
    <property type="match status" value="1"/>
</dbReference>
<dbReference type="PANTHER" id="PTHR10696:SF25">
    <property type="entry name" value="OXIDOREDUCTASE AIM17-RELATED"/>
    <property type="match status" value="1"/>
</dbReference>
<dbReference type="Pfam" id="PF02668">
    <property type="entry name" value="TauD"/>
    <property type="match status" value="1"/>
</dbReference>
<dbReference type="GO" id="GO:0045329">
    <property type="term" value="P:carnitine biosynthetic process"/>
    <property type="evidence" value="ECO:0007669"/>
    <property type="project" value="TreeGrafter"/>
</dbReference>
<dbReference type="FunFam" id="3.60.130.10:FF:000001">
    <property type="entry name" value="Trimethyllysine dioxygenase, mitochondrial"/>
    <property type="match status" value="1"/>
</dbReference>
<name>A0A7X0IZN2_9SPHI</name>
<dbReference type="InterPro" id="IPR050411">
    <property type="entry name" value="AlphaKG_dependent_hydroxylases"/>
</dbReference>
<evidence type="ECO:0000256" key="3">
    <source>
        <dbReference type="ARBA" id="ARBA00008654"/>
    </source>
</evidence>
<evidence type="ECO:0000259" key="9">
    <source>
        <dbReference type="Pfam" id="PF06155"/>
    </source>
</evidence>
<dbReference type="Gene3D" id="3.60.130.10">
    <property type="entry name" value="Clavaminate synthase-like"/>
    <property type="match status" value="1"/>
</dbReference>
<dbReference type="InterPro" id="IPR038492">
    <property type="entry name" value="GBBH-like_N_sf"/>
</dbReference>
<dbReference type="GO" id="GO:0046872">
    <property type="term" value="F:metal ion binding"/>
    <property type="evidence" value="ECO:0007669"/>
    <property type="project" value="UniProtKB-KW"/>
</dbReference>
<dbReference type="Proteomes" id="UP000521017">
    <property type="component" value="Unassembled WGS sequence"/>
</dbReference>
<dbReference type="AlphaFoldDB" id="A0A7X0IZN2"/>
<evidence type="ECO:0000259" key="8">
    <source>
        <dbReference type="Pfam" id="PF02668"/>
    </source>
</evidence>
<comment type="cofactor">
    <cofactor evidence="1">
        <name>Fe(2+)</name>
        <dbReference type="ChEBI" id="CHEBI:29033"/>
    </cofactor>
</comment>
<accession>A0A7X0IZN2</accession>
<dbReference type="InterPro" id="IPR003819">
    <property type="entry name" value="TauD/TfdA-like"/>
</dbReference>
<evidence type="ECO:0000256" key="1">
    <source>
        <dbReference type="ARBA" id="ARBA00001954"/>
    </source>
</evidence>
<feature type="domain" description="TauD/TfdA-like" evidence="8">
    <location>
        <begin position="125"/>
        <end position="362"/>
    </location>
</feature>
<organism evidence="10 11">
    <name type="scientific">Pedobacter cryoconitis</name>
    <dbReference type="NCBI Taxonomy" id="188932"/>
    <lineage>
        <taxon>Bacteria</taxon>
        <taxon>Pseudomonadati</taxon>
        <taxon>Bacteroidota</taxon>
        <taxon>Sphingobacteriia</taxon>
        <taxon>Sphingobacteriales</taxon>
        <taxon>Sphingobacteriaceae</taxon>
        <taxon>Pedobacter</taxon>
    </lineage>
</organism>
<proteinExistence type="inferred from homology"/>
<evidence type="ECO:0000256" key="5">
    <source>
        <dbReference type="ARBA" id="ARBA00022964"/>
    </source>
</evidence>
<dbReference type="GO" id="GO:0008336">
    <property type="term" value="F:gamma-butyrobetaine dioxygenase activity"/>
    <property type="evidence" value="ECO:0007669"/>
    <property type="project" value="UniProtKB-EC"/>
</dbReference>
<gene>
    <name evidence="10" type="ORF">HDF25_000452</name>
</gene>
<evidence type="ECO:0000256" key="4">
    <source>
        <dbReference type="ARBA" id="ARBA00022723"/>
    </source>
</evidence>
<dbReference type="SUPFAM" id="SSF51197">
    <property type="entry name" value="Clavaminate synthase-like"/>
    <property type="match status" value="1"/>
</dbReference>
<protein>
    <submittedName>
        <fullName evidence="10">Gamma-butyrobetaine dioxygenase</fullName>
        <ecNumber evidence="10">1.14.11.1</ecNumber>
    </submittedName>
</protein>
<dbReference type="EC" id="1.14.11.1" evidence="10"/>
<keyword evidence="4" id="KW-0479">Metal-binding</keyword>
<comment type="similarity">
    <text evidence="3">Belongs to the gamma-BBH/TMLD family.</text>
</comment>
<evidence type="ECO:0000256" key="6">
    <source>
        <dbReference type="ARBA" id="ARBA00023002"/>
    </source>
</evidence>
<dbReference type="Gene3D" id="3.30.2020.30">
    <property type="match status" value="1"/>
</dbReference>
<comment type="cofactor">
    <cofactor evidence="2">
        <name>L-ascorbate</name>
        <dbReference type="ChEBI" id="CHEBI:38290"/>
    </cofactor>
</comment>
<dbReference type="PANTHER" id="PTHR10696">
    <property type="entry name" value="GAMMA-BUTYROBETAINE HYDROXYLASE-RELATED"/>
    <property type="match status" value="1"/>
</dbReference>
<keyword evidence="7" id="KW-0408">Iron</keyword>
<evidence type="ECO:0000256" key="7">
    <source>
        <dbReference type="ARBA" id="ARBA00023004"/>
    </source>
</evidence>
<sequence length="388" mass="43787">MNRIQKITEKSSALVVSWESGENSVYPYLYLRDNCPSPATRHSTGQKLIETSAIAPDIAPLKVILSAHQEVVVDWNCGTHTSNFSADWLFGHRISRQAIQERQEEKKKKYPVSLWNAALNKSLPEGNYPDVLTNEVALADWLEKVSTYGFAILRNVPAEPEMVIQVTSLFGYIRETNYGKLFDVKTTVNPNNLAFTSLGLSAHTDNPYRNPTPTLQLLHCLSSSAAGGNSILVDGFKVIADLKAYSSELFELLCTTPVTFSFADQHSHIERTTTIIGRDVYGAVNAIRFNNRSIQSFEVEEDKMLAFYTAYQQLAKMIDDEKYFVQFKMEATDLFIVDNERILHGRTAYDSAAGERFLQGAYADRDGLLSKMNVLNYRRYTNENSNTR</sequence>
<feature type="domain" description="Gamma-butyrobetaine hydroxylase-like N-terminal" evidence="9">
    <location>
        <begin position="7"/>
        <end position="89"/>
    </location>
</feature>
<evidence type="ECO:0000313" key="10">
    <source>
        <dbReference type="EMBL" id="MBB6498328.1"/>
    </source>
</evidence>
<keyword evidence="6 10" id="KW-0560">Oxidoreductase</keyword>